<dbReference type="InterPro" id="IPR017380">
    <property type="entry name" value="Hist_AcTrfase_B-typ_cat-su"/>
</dbReference>
<evidence type="ECO:0000256" key="3">
    <source>
        <dbReference type="ARBA" id="ARBA00022679"/>
    </source>
</evidence>
<dbReference type="SUPFAM" id="SSF55729">
    <property type="entry name" value="Acyl-CoA N-acyltransferases (Nat)"/>
    <property type="match status" value="1"/>
</dbReference>
<keyword evidence="3" id="KW-0808">Transferase</keyword>
<evidence type="ECO:0000313" key="7">
    <source>
        <dbReference type="EMBL" id="KAF7231837.1"/>
    </source>
</evidence>
<keyword evidence="8" id="KW-1185">Reference proteome</keyword>
<comment type="catalytic activity">
    <reaction evidence="5">
        <text>L-lysyl-[protein] + acetyl-CoA = N(6)-acetyl-L-lysyl-[protein] + CoA + H(+)</text>
        <dbReference type="Rhea" id="RHEA:45948"/>
        <dbReference type="Rhea" id="RHEA-COMP:9752"/>
        <dbReference type="Rhea" id="RHEA-COMP:10731"/>
        <dbReference type="ChEBI" id="CHEBI:15378"/>
        <dbReference type="ChEBI" id="CHEBI:29969"/>
        <dbReference type="ChEBI" id="CHEBI:57287"/>
        <dbReference type="ChEBI" id="CHEBI:57288"/>
        <dbReference type="ChEBI" id="CHEBI:61930"/>
        <dbReference type="EC" id="2.3.1.48"/>
    </reaction>
</comment>
<evidence type="ECO:0000256" key="4">
    <source>
        <dbReference type="ARBA" id="ARBA00023315"/>
    </source>
</evidence>
<dbReference type="AlphaFoldDB" id="A0A8S9YC18"/>
<evidence type="ECO:0000256" key="1">
    <source>
        <dbReference type="ARBA" id="ARBA00010543"/>
    </source>
</evidence>
<dbReference type="InterPro" id="IPR016181">
    <property type="entry name" value="Acyl_CoA_acyltransferase"/>
</dbReference>
<dbReference type="Gene3D" id="3.90.360.10">
    <property type="entry name" value="Histone acetyl transferase 1 (HAT1), N-terminal domain"/>
    <property type="match status" value="1"/>
</dbReference>
<comment type="similarity">
    <text evidence="1">Belongs to the HAT1 family.</text>
</comment>
<dbReference type="Pfam" id="PF10394">
    <property type="entry name" value="Hat1_N"/>
    <property type="match status" value="1"/>
</dbReference>
<organism evidence="7 8">
    <name type="scientific">Paragonimus skrjabini miyazakii</name>
    <dbReference type="NCBI Taxonomy" id="59628"/>
    <lineage>
        <taxon>Eukaryota</taxon>
        <taxon>Metazoa</taxon>
        <taxon>Spiralia</taxon>
        <taxon>Lophotrochozoa</taxon>
        <taxon>Platyhelminthes</taxon>
        <taxon>Trematoda</taxon>
        <taxon>Digenea</taxon>
        <taxon>Plagiorchiida</taxon>
        <taxon>Troglotremata</taxon>
        <taxon>Troglotrematidae</taxon>
        <taxon>Paragonimus</taxon>
    </lineage>
</organism>
<accession>A0A8S9YC18</accession>
<evidence type="ECO:0000313" key="8">
    <source>
        <dbReference type="Proteomes" id="UP000822476"/>
    </source>
</evidence>
<comment type="caution">
    <text evidence="7">The sequence shown here is derived from an EMBL/GenBank/DDBJ whole genome shotgun (WGS) entry which is preliminary data.</text>
</comment>
<dbReference type="PANTHER" id="PTHR12046">
    <property type="entry name" value="HISTONE ACETYLTRANSFERASE TYPE B CATALYTIC SUBUNIT"/>
    <property type="match status" value="1"/>
</dbReference>
<dbReference type="GO" id="GO:0005634">
    <property type="term" value="C:nucleus"/>
    <property type="evidence" value="ECO:0007669"/>
    <property type="project" value="InterPro"/>
</dbReference>
<keyword evidence="4" id="KW-0012">Acyltransferase</keyword>
<reference evidence="7" key="1">
    <citation type="submission" date="2019-07" db="EMBL/GenBank/DDBJ databases">
        <title>Annotation for the trematode Paragonimus miyazaki's.</title>
        <authorList>
            <person name="Choi Y.-J."/>
        </authorList>
    </citation>
    <scope>NUCLEOTIDE SEQUENCE</scope>
    <source>
        <strain evidence="7">Japan</strain>
    </source>
</reference>
<evidence type="ECO:0000256" key="5">
    <source>
        <dbReference type="ARBA" id="ARBA00048017"/>
    </source>
</evidence>
<dbReference type="Gene3D" id="3.40.630.30">
    <property type="match status" value="1"/>
</dbReference>
<feature type="domain" description="Histone acetyl transferase HAT1 N-terminal" evidence="6">
    <location>
        <begin position="14"/>
        <end position="185"/>
    </location>
</feature>
<dbReference type="GO" id="GO:0000781">
    <property type="term" value="C:chromosome, telomeric region"/>
    <property type="evidence" value="ECO:0007669"/>
    <property type="project" value="GOC"/>
</dbReference>
<name>A0A8S9YC18_9TREM</name>
<proteinExistence type="inferred from homology"/>
<dbReference type="EMBL" id="JTDE01022283">
    <property type="protein sequence ID" value="KAF7231837.1"/>
    <property type="molecule type" value="Genomic_DNA"/>
</dbReference>
<evidence type="ECO:0000256" key="2">
    <source>
        <dbReference type="ARBA" id="ARBA00013184"/>
    </source>
</evidence>
<dbReference type="OrthoDB" id="10253098at2759"/>
<dbReference type="GO" id="GO:0004402">
    <property type="term" value="F:histone acetyltransferase activity"/>
    <property type="evidence" value="ECO:0007669"/>
    <property type="project" value="InterPro"/>
</dbReference>
<evidence type="ECO:0000259" key="6">
    <source>
        <dbReference type="Pfam" id="PF10394"/>
    </source>
</evidence>
<gene>
    <name evidence="7" type="ORF">EG68_11021</name>
</gene>
<sequence length="447" mass="52261">MENIHDKSLKEFRVSARDAITFRLIRTKTDFDVAQEFHPEYTHQIFGERLTPFRYLKLLHFSEQIFGYSNLKVNIWYLAGSLSTYIAVKYSTSVDPKVSKGVLPDDIYKLLSETFPYKYDRSLVDFSQTFHNDSFSPYGTVRHTYYRFKDKRKFSVYYIEYGMPDFEIFLNYHKRMESLLLFFVDGASAISTEDTQWCFYTLFEIIESSDSATLKFAFVGYMTVYKFYAYPASIRPRLSQVLVLPPFRNSGHASELLMTFYHDFVHVPNVRDITVEDPSDDFRRLRDFLDCKRCLEQDEIMDLLKCGRKNGNPALSKNTSHKSTYLLFRNKAQQLLKINRCQAKRIFEILCLYLLPRTSEAVVSFRNALLQRTVADYKRARAEAIGDRSEDRRDVGARSVPPGPLRVMCSELADECFESQVNEHVNADLLSYQTVVVKLDYMSTRTS</sequence>
<dbReference type="Proteomes" id="UP000822476">
    <property type="component" value="Unassembled WGS sequence"/>
</dbReference>
<dbReference type="InterPro" id="IPR037113">
    <property type="entry name" value="Hat1_N_sf"/>
</dbReference>
<dbReference type="GO" id="GO:0031509">
    <property type="term" value="P:subtelomeric heterochromatin formation"/>
    <property type="evidence" value="ECO:0007669"/>
    <property type="project" value="InterPro"/>
</dbReference>
<protein>
    <recommendedName>
        <fullName evidence="2">histone acetyltransferase</fullName>
        <ecNumber evidence="2">2.3.1.48</ecNumber>
    </recommendedName>
</protein>
<dbReference type="InterPro" id="IPR019467">
    <property type="entry name" value="Hat1_N"/>
</dbReference>
<dbReference type="EC" id="2.3.1.48" evidence="2"/>